<sequence>MTTFSVGSTVRFRSDAEIEAIGTGLINQTLPKERWTHNAHLAAAVWISAARPDLIPSRDMPGIIRAYNESTGVPNSDTRGYHETITQASLQAVQAFLVKLATDTPLYIACNALLDSRYGGKNWLLEYWTHALLFSPAARRSWIEPDLAPLPF</sequence>
<evidence type="ECO:0000313" key="2">
    <source>
        <dbReference type="Proteomes" id="UP001062443"/>
    </source>
</evidence>
<dbReference type="EMBL" id="BAQB01000010">
    <property type="protein sequence ID" value="GBR45967.1"/>
    <property type="molecule type" value="Genomic_DNA"/>
</dbReference>
<comment type="caution">
    <text evidence="1">The sequence shown here is derived from an EMBL/GenBank/DDBJ whole genome shotgun (WGS) entry which is preliminary data.</text>
</comment>
<dbReference type="RefSeq" id="WP_068173444.1">
    <property type="nucleotide sequence ID" value="NZ_BAQB01000010.1"/>
</dbReference>
<proteinExistence type="predicted"/>
<organism evidence="1 2">
    <name type="scientific">Neokomagataea tanensis NBRC 106556</name>
    <dbReference type="NCBI Taxonomy" id="1223519"/>
    <lineage>
        <taxon>Bacteria</taxon>
        <taxon>Pseudomonadati</taxon>
        <taxon>Pseudomonadota</taxon>
        <taxon>Alphaproteobacteria</taxon>
        <taxon>Acetobacterales</taxon>
        <taxon>Acetobacteraceae</taxon>
        <taxon>Neokomagataea</taxon>
    </lineage>
</organism>
<reference evidence="1" key="1">
    <citation type="submission" date="2013-04" db="EMBL/GenBank/DDBJ databases">
        <title>The genome sequencing project of 58 acetic acid bacteria.</title>
        <authorList>
            <person name="Okamoto-Kainuma A."/>
            <person name="Ishikawa M."/>
            <person name="Umino S."/>
            <person name="Koizumi Y."/>
            <person name="Shiwa Y."/>
            <person name="Yoshikawa H."/>
            <person name="Matsutani M."/>
            <person name="Matsushita K."/>
        </authorList>
    </citation>
    <scope>NUCLEOTIDE SEQUENCE</scope>
    <source>
        <strain evidence="1">NBRC 106556</strain>
    </source>
</reference>
<protein>
    <submittedName>
        <fullName evidence="1">Uncharacterized protein</fullName>
    </submittedName>
</protein>
<keyword evidence="2" id="KW-1185">Reference proteome</keyword>
<gene>
    <name evidence="1" type="ORF">AA106556_0950</name>
</gene>
<name>A0ABQ0QIG1_9PROT</name>
<evidence type="ECO:0000313" key="1">
    <source>
        <dbReference type="EMBL" id="GBR45967.1"/>
    </source>
</evidence>
<dbReference type="Proteomes" id="UP001062443">
    <property type="component" value="Unassembled WGS sequence"/>
</dbReference>
<accession>A0ABQ0QIG1</accession>